<keyword evidence="9" id="KW-1185">Reference proteome</keyword>
<comment type="subunit">
    <text evidence="3">Homotetramer.</text>
</comment>
<dbReference type="AlphaFoldDB" id="A0A7W8IKY0"/>
<feature type="binding site" evidence="7">
    <location>
        <position position="130"/>
    </location>
    <ligand>
        <name>Mg(2+)</name>
        <dbReference type="ChEBI" id="CHEBI:18420"/>
    </ligand>
</feature>
<keyword evidence="4 7" id="KW-0479">Metal-binding</keyword>
<comment type="cofactor">
    <cofactor evidence="1 7">
        <name>Mg(2+)</name>
        <dbReference type="ChEBI" id="CHEBI:18420"/>
    </cofactor>
</comment>
<dbReference type="SFLD" id="SFLDG01138">
    <property type="entry name" value="C1.6.2:_Deoxy-d-mannose-octulo"/>
    <property type="match status" value="1"/>
</dbReference>
<dbReference type="PIRSF" id="PIRSF006118">
    <property type="entry name" value="KDO8-P_Ptase"/>
    <property type="match status" value="1"/>
</dbReference>
<reference evidence="8" key="1">
    <citation type="submission" date="2020-08" db="EMBL/GenBank/DDBJ databases">
        <title>Genomic Encyclopedia of Type Strains, Phase IV (KMG-V): Genome sequencing to study the core and pangenomes of soil and plant-associated prokaryotes.</title>
        <authorList>
            <person name="Whitman W."/>
        </authorList>
    </citation>
    <scope>NUCLEOTIDE SEQUENCE [LARGE SCALE GENOMIC DNA]</scope>
    <source>
        <strain evidence="8">M8UP27</strain>
    </source>
</reference>
<dbReference type="SUPFAM" id="SSF56784">
    <property type="entry name" value="HAD-like"/>
    <property type="match status" value="1"/>
</dbReference>
<dbReference type="GO" id="GO:0019143">
    <property type="term" value="F:3-deoxy-manno-octulosonate-8-phosphatase activity"/>
    <property type="evidence" value="ECO:0007669"/>
    <property type="project" value="UniProtKB-EC"/>
</dbReference>
<dbReference type="Pfam" id="PF08282">
    <property type="entry name" value="Hydrolase_3"/>
    <property type="match status" value="1"/>
</dbReference>
<dbReference type="PANTHER" id="PTHR21485:SF3">
    <property type="entry name" value="N-ACYLNEURAMINATE CYTIDYLYLTRANSFERASE"/>
    <property type="match status" value="1"/>
</dbReference>
<evidence type="ECO:0000256" key="1">
    <source>
        <dbReference type="ARBA" id="ARBA00001946"/>
    </source>
</evidence>
<comment type="similarity">
    <text evidence="2">Belongs to the KdsC family.</text>
</comment>
<evidence type="ECO:0000313" key="9">
    <source>
        <dbReference type="Proteomes" id="UP000568106"/>
    </source>
</evidence>
<dbReference type="NCBIfam" id="TIGR01670">
    <property type="entry name" value="KdsC-phosphatas"/>
    <property type="match status" value="1"/>
</dbReference>
<feature type="binding site" evidence="7">
    <location>
        <position position="27"/>
    </location>
    <ligand>
        <name>Mg(2+)</name>
        <dbReference type="ChEBI" id="CHEBI:18420"/>
    </ligand>
</feature>
<proteinExistence type="inferred from homology"/>
<evidence type="ECO:0000256" key="5">
    <source>
        <dbReference type="ARBA" id="ARBA00022801"/>
    </source>
</evidence>
<dbReference type="EC" id="3.1.3.45" evidence="8"/>
<name>A0A7W8IKY0_9BACT</name>
<dbReference type="FunFam" id="3.40.50.1000:FF:000029">
    <property type="entry name" value="3-deoxy-D-manno-octulosonate 8-phosphate phosphatase KdsC"/>
    <property type="match status" value="1"/>
</dbReference>
<comment type="caution">
    <text evidence="8">The sequence shown here is derived from an EMBL/GenBank/DDBJ whole genome shotgun (WGS) entry which is preliminary data.</text>
</comment>
<dbReference type="GO" id="GO:0008781">
    <property type="term" value="F:N-acylneuraminate cytidylyltransferase activity"/>
    <property type="evidence" value="ECO:0007669"/>
    <property type="project" value="TreeGrafter"/>
</dbReference>
<dbReference type="GO" id="GO:0046872">
    <property type="term" value="F:metal ion binding"/>
    <property type="evidence" value="ECO:0007669"/>
    <property type="project" value="UniProtKB-KW"/>
</dbReference>
<dbReference type="InterPro" id="IPR036412">
    <property type="entry name" value="HAD-like_sf"/>
</dbReference>
<evidence type="ECO:0000313" key="8">
    <source>
        <dbReference type="EMBL" id="MBB5319085.1"/>
    </source>
</evidence>
<keyword evidence="6 7" id="KW-0460">Magnesium</keyword>
<evidence type="ECO:0000256" key="6">
    <source>
        <dbReference type="ARBA" id="ARBA00022842"/>
    </source>
</evidence>
<evidence type="ECO:0000256" key="4">
    <source>
        <dbReference type="ARBA" id="ARBA00022723"/>
    </source>
</evidence>
<dbReference type="InterPro" id="IPR050793">
    <property type="entry name" value="CMP-NeuNAc_synthase"/>
</dbReference>
<dbReference type="CDD" id="cd01630">
    <property type="entry name" value="HAD_KDO-like"/>
    <property type="match status" value="1"/>
</dbReference>
<feature type="binding site" evidence="7">
    <location>
        <position position="29"/>
    </location>
    <ligand>
        <name>substrate</name>
    </ligand>
</feature>
<protein>
    <submittedName>
        <fullName evidence="8">3-deoxy-D-manno-octulosonate 8-phosphate phosphatase (KDO 8-P phosphatase)</fullName>
        <ecNumber evidence="8">3.1.3.45</ecNumber>
    </submittedName>
</protein>
<dbReference type="InterPro" id="IPR010023">
    <property type="entry name" value="KdsC_fam"/>
</dbReference>
<dbReference type="PANTHER" id="PTHR21485">
    <property type="entry name" value="HAD SUPERFAMILY MEMBERS CMAS AND KDSC"/>
    <property type="match status" value="1"/>
</dbReference>
<evidence type="ECO:0000256" key="7">
    <source>
        <dbReference type="PIRSR" id="PIRSR006118-2"/>
    </source>
</evidence>
<dbReference type="SFLD" id="SFLDG01136">
    <property type="entry name" value="C1.6:_Phosphoserine_Phosphatas"/>
    <property type="match status" value="1"/>
</dbReference>
<keyword evidence="5 8" id="KW-0378">Hydrolase</keyword>
<gene>
    <name evidence="8" type="ORF">HDF09_003784</name>
</gene>
<dbReference type="SFLD" id="SFLDS00003">
    <property type="entry name" value="Haloacid_Dehalogenase"/>
    <property type="match status" value="1"/>
</dbReference>
<dbReference type="Proteomes" id="UP000568106">
    <property type="component" value="Unassembled WGS sequence"/>
</dbReference>
<accession>A0A7W8IKY0</accession>
<evidence type="ECO:0000256" key="3">
    <source>
        <dbReference type="ARBA" id="ARBA00011881"/>
    </source>
</evidence>
<sequence>MSGTALAFLASPDVLARARKIKLFLMDVDGTLTDGGVCLISTTAADGSVDPVVSEMKVFNAQDGQGLSLAHTMGIQTGFITGRSSPAVARRAKELKVTFVYLGQAKKTEAFEECMRKAGVTEEEIAYMGDDLPDIPLAQRAGLAVCVADGAPELRAVCHFTTRRHAGRGTAREVVELILKAQGRWEEAVPQALA</sequence>
<dbReference type="Gene3D" id="3.40.50.1000">
    <property type="entry name" value="HAD superfamily/HAD-like"/>
    <property type="match status" value="1"/>
</dbReference>
<dbReference type="InterPro" id="IPR023214">
    <property type="entry name" value="HAD_sf"/>
</dbReference>
<organism evidence="8 9">
    <name type="scientific">Tunturiibacter empetritectus</name>
    <dbReference type="NCBI Taxonomy" id="3069691"/>
    <lineage>
        <taxon>Bacteria</taxon>
        <taxon>Pseudomonadati</taxon>
        <taxon>Acidobacteriota</taxon>
        <taxon>Terriglobia</taxon>
        <taxon>Terriglobales</taxon>
        <taxon>Acidobacteriaceae</taxon>
        <taxon>Tunturiibacter</taxon>
    </lineage>
</organism>
<evidence type="ECO:0000256" key="2">
    <source>
        <dbReference type="ARBA" id="ARBA00005893"/>
    </source>
</evidence>
<dbReference type="EMBL" id="JACHDY010000006">
    <property type="protein sequence ID" value="MBB5319085.1"/>
    <property type="molecule type" value="Genomic_DNA"/>
</dbReference>